<keyword evidence="7" id="KW-0472">Membrane</keyword>
<evidence type="ECO:0000256" key="4">
    <source>
        <dbReference type="ARBA" id="ARBA00023295"/>
    </source>
</evidence>
<keyword evidence="3" id="KW-0378">Hydrolase</keyword>
<dbReference type="OrthoDB" id="4781at2759"/>
<dbReference type="GO" id="GO:0004553">
    <property type="term" value="F:hydrolase activity, hydrolyzing O-glycosyl compounds"/>
    <property type="evidence" value="ECO:0007669"/>
    <property type="project" value="InterPro"/>
</dbReference>
<evidence type="ECO:0000256" key="1">
    <source>
        <dbReference type="ARBA" id="ARBA00012152"/>
    </source>
</evidence>
<evidence type="ECO:0000259" key="8">
    <source>
        <dbReference type="PROSITE" id="PS51762"/>
    </source>
</evidence>
<dbReference type="GO" id="GO:0044042">
    <property type="term" value="P:glucan metabolic process"/>
    <property type="evidence" value="ECO:0007669"/>
    <property type="project" value="InterPro"/>
</dbReference>
<keyword evidence="2" id="KW-0808">Transferase</keyword>
<dbReference type="PANTHER" id="PTHR31062">
    <property type="entry name" value="XYLOGLUCAN ENDOTRANSGLUCOSYLASE/HYDROLASE PROTEIN 8-RELATED"/>
    <property type="match status" value="1"/>
</dbReference>
<dbReference type="InterPro" id="IPR010713">
    <property type="entry name" value="XET_C"/>
</dbReference>
<dbReference type="InterPro" id="IPR000757">
    <property type="entry name" value="Beta-glucanase-like"/>
</dbReference>
<sequence length="463" mass="51573">MPSPLRTCRVRMRACHHRAPRAPKTMAIERDHSCMVLEDDYQLLQLYPTRTAPLMRSIDEQQQQSGWPQKLPRRWALPAAARGAHPFRPFAQRLPGLRRGKPSHHAPPFFHRKPAAHSTLHSIRIRLPLRLSCLYNAHPRKPMALGKGGRGGLGAAACLAVVAAAVAALLGAGAAMAAAKFDDVVQPSWANDHMVYDGDLLKLRLDSNSGGGFVSKNKFLYGRASADLKLVPGDSAGVLSSAGDKHNEFDFEFLGNVTGEPYLVQTNLYIDGVGNREQRIDLWFDPTADFHTYAVLWNPSQVVFMVDDTPIRVYENRQNATVKGHHRHAINATTNATTPSPFPGPQPMAVYSSIWNADDWATQGGRVKTDWSHAPFEATFREVRVDGCAWAANATDTDAGEVSRCSESSWGKEGRYWWKEKEMSELTVHQSHQLVWARAHHLVYDYCVDTDRFPVQPPECSGR</sequence>
<name>A0A835A3M2_9POAL</name>
<dbReference type="Proteomes" id="UP000636709">
    <property type="component" value="Unassembled WGS sequence"/>
</dbReference>
<protein>
    <recommendedName>
        <fullName evidence="1">xyloglucan:xyloglucosyl transferase</fullName>
        <ecNumber evidence="1">2.4.1.207</ecNumber>
    </recommendedName>
</protein>
<dbReference type="Pfam" id="PF00722">
    <property type="entry name" value="Glyco_hydro_16"/>
    <property type="match status" value="1"/>
</dbReference>
<proteinExistence type="predicted"/>
<feature type="active site" description="Proton donor" evidence="6">
    <location>
        <position position="252"/>
    </location>
</feature>
<dbReference type="EC" id="2.4.1.207" evidence="1"/>
<reference evidence="9" key="1">
    <citation type="submission" date="2020-07" db="EMBL/GenBank/DDBJ databases">
        <title>Genome sequence and genetic diversity analysis of an under-domesticated orphan crop, white fonio (Digitaria exilis).</title>
        <authorList>
            <person name="Bennetzen J.L."/>
            <person name="Chen S."/>
            <person name="Ma X."/>
            <person name="Wang X."/>
            <person name="Yssel A.E.J."/>
            <person name="Chaluvadi S.R."/>
            <person name="Johnson M."/>
            <person name="Gangashetty P."/>
            <person name="Hamidou F."/>
            <person name="Sanogo M.D."/>
            <person name="Zwaenepoel A."/>
            <person name="Wallace J."/>
            <person name="Van De Peer Y."/>
            <person name="Van Deynze A."/>
        </authorList>
    </citation>
    <scope>NUCLEOTIDE SEQUENCE</scope>
    <source>
        <tissue evidence="9">Leaves</tissue>
    </source>
</reference>
<dbReference type="PRINTS" id="PR00737">
    <property type="entry name" value="GLHYDRLASE16"/>
</dbReference>
<dbReference type="EMBL" id="JACEFO010002768">
    <property type="protein sequence ID" value="KAF8649340.1"/>
    <property type="molecule type" value="Genomic_DNA"/>
</dbReference>
<dbReference type="SUPFAM" id="SSF49899">
    <property type="entry name" value="Concanavalin A-like lectins/glucanases"/>
    <property type="match status" value="1"/>
</dbReference>
<keyword evidence="7" id="KW-1133">Transmembrane helix</keyword>
<feature type="domain" description="GH16" evidence="8">
    <location>
        <begin position="179"/>
        <end position="380"/>
    </location>
</feature>
<dbReference type="InterPro" id="IPR008264">
    <property type="entry name" value="Beta_glucanase"/>
</dbReference>
<gene>
    <name evidence="9" type="ORF">HU200_064335</name>
</gene>
<dbReference type="GO" id="GO:0016762">
    <property type="term" value="F:xyloglucan:xyloglucosyl transferase activity"/>
    <property type="evidence" value="ECO:0007669"/>
    <property type="project" value="UniProtKB-EC"/>
</dbReference>
<evidence type="ECO:0000256" key="6">
    <source>
        <dbReference type="PIRSR" id="PIRSR608264-1"/>
    </source>
</evidence>
<dbReference type="InterPro" id="IPR044791">
    <property type="entry name" value="Beta-glucanase/XTH"/>
</dbReference>
<dbReference type="PROSITE" id="PS51762">
    <property type="entry name" value="GH16_2"/>
    <property type="match status" value="1"/>
</dbReference>
<dbReference type="InterPro" id="IPR013320">
    <property type="entry name" value="ConA-like_dom_sf"/>
</dbReference>
<evidence type="ECO:0000256" key="2">
    <source>
        <dbReference type="ARBA" id="ARBA00022679"/>
    </source>
</evidence>
<accession>A0A835A3M2</accession>
<dbReference type="Pfam" id="PF06955">
    <property type="entry name" value="XET_C"/>
    <property type="match status" value="1"/>
</dbReference>
<feature type="transmembrane region" description="Helical" evidence="7">
    <location>
        <begin position="153"/>
        <end position="178"/>
    </location>
</feature>
<comment type="caution">
    <text evidence="9">The sequence shown here is derived from an EMBL/GenBank/DDBJ whole genome shotgun (WGS) entry which is preliminary data.</text>
</comment>
<comment type="catalytic activity">
    <reaction evidence="5">
        <text>breaks a beta-(1-&gt;4) bond in the backbone of a xyloglucan and transfers the xyloglucanyl segment on to O-4 of the non-reducing terminal glucose residue of an acceptor, which can be a xyloglucan or an oligosaccharide of xyloglucan.</text>
        <dbReference type="EC" id="2.4.1.207"/>
    </reaction>
</comment>
<evidence type="ECO:0000313" key="9">
    <source>
        <dbReference type="EMBL" id="KAF8649340.1"/>
    </source>
</evidence>
<keyword evidence="10" id="KW-1185">Reference proteome</keyword>
<keyword evidence="4" id="KW-0326">Glycosidase</keyword>
<evidence type="ECO:0000256" key="3">
    <source>
        <dbReference type="ARBA" id="ARBA00022801"/>
    </source>
</evidence>
<dbReference type="Gene3D" id="2.60.120.200">
    <property type="match status" value="1"/>
</dbReference>
<feature type="active site" description="Nucleophile" evidence="6">
    <location>
        <position position="248"/>
    </location>
</feature>
<keyword evidence="7" id="KW-0812">Transmembrane</keyword>
<evidence type="ECO:0000256" key="7">
    <source>
        <dbReference type="SAM" id="Phobius"/>
    </source>
</evidence>
<organism evidence="9 10">
    <name type="scientific">Digitaria exilis</name>
    <dbReference type="NCBI Taxonomy" id="1010633"/>
    <lineage>
        <taxon>Eukaryota</taxon>
        <taxon>Viridiplantae</taxon>
        <taxon>Streptophyta</taxon>
        <taxon>Embryophyta</taxon>
        <taxon>Tracheophyta</taxon>
        <taxon>Spermatophyta</taxon>
        <taxon>Magnoliopsida</taxon>
        <taxon>Liliopsida</taxon>
        <taxon>Poales</taxon>
        <taxon>Poaceae</taxon>
        <taxon>PACMAD clade</taxon>
        <taxon>Panicoideae</taxon>
        <taxon>Panicodae</taxon>
        <taxon>Paniceae</taxon>
        <taxon>Anthephorinae</taxon>
        <taxon>Digitaria</taxon>
    </lineage>
</organism>
<evidence type="ECO:0000256" key="5">
    <source>
        <dbReference type="ARBA" id="ARBA00034022"/>
    </source>
</evidence>
<dbReference type="GO" id="GO:0048046">
    <property type="term" value="C:apoplast"/>
    <property type="evidence" value="ECO:0007669"/>
    <property type="project" value="InterPro"/>
</dbReference>
<dbReference type="AlphaFoldDB" id="A0A835A3M2"/>
<evidence type="ECO:0000313" key="10">
    <source>
        <dbReference type="Proteomes" id="UP000636709"/>
    </source>
</evidence>